<evidence type="ECO:0000313" key="1">
    <source>
        <dbReference type="EMBL" id="EFM09782.1"/>
    </source>
</evidence>
<proteinExistence type="predicted"/>
<reference evidence="1 2" key="1">
    <citation type="submission" date="2010-07" db="EMBL/GenBank/DDBJ databases">
        <title>The draft genome of Paenibacillus curdlanolyticus YK9.</title>
        <authorList>
            <consortium name="US DOE Joint Genome Institute (JGI-PGF)"/>
            <person name="Lucas S."/>
            <person name="Copeland A."/>
            <person name="Lapidus A."/>
            <person name="Cheng J.-F."/>
            <person name="Bruce D."/>
            <person name="Goodwin L."/>
            <person name="Pitluck S."/>
            <person name="Land M.L."/>
            <person name="Hauser L."/>
            <person name="Chang Y.-J."/>
            <person name="Jeffries C."/>
            <person name="Anderson I.J."/>
            <person name="Johnson E."/>
            <person name="Loganathan U."/>
            <person name="Mulhopadhyay B."/>
            <person name="Kyrpides N."/>
            <person name="Woyke T.J."/>
        </authorList>
    </citation>
    <scope>NUCLEOTIDE SEQUENCE [LARGE SCALE GENOMIC DNA]</scope>
    <source>
        <strain evidence="1 2">YK9</strain>
    </source>
</reference>
<evidence type="ECO:0000313" key="2">
    <source>
        <dbReference type="Proteomes" id="UP000005387"/>
    </source>
</evidence>
<dbReference type="Proteomes" id="UP000005387">
    <property type="component" value="Unassembled WGS sequence"/>
</dbReference>
<protein>
    <recommendedName>
        <fullName evidence="3">Lipoprotein</fullName>
    </recommendedName>
</protein>
<dbReference type="PROSITE" id="PS51257">
    <property type="entry name" value="PROKAR_LIPOPROTEIN"/>
    <property type="match status" value="1"/>
</dbReference>
<sequence>MVEGKATPMRRIVTAIMLLFIMSSVAGCMYPKDRLVENQMPARDAILNTQTVVNQYFKDTGILPIVTADVSTPKYEKYRLDFDKLKSKRYISDMPASSFEGGGQYYYLIINEETTRDIKLMDIAVFQQVMDLQRQVDTYYASDAKMISLNKDQAYPGYYRIDFKRLGVTEPKIISIYSGRALSPMIDERGLVYLDYGLDIAQSVQKSGQTPKADSDLRELLVASSDLVPVKSPVYKWVNGEPQAQPWSNEQ</sequence>
<name>E0IC96_9BACL</name>
<gene>
    <name evidence="1" type="ORF">PaecuDRAFT_3285</name>
</gene>
<dbReference type="EMBL" id="AEDD01000009">
    <property type="protein sequence ID" value="EFM09782.1"/>
    <property type="molecule type" value="Genomic_DNA"/>
</dbReference>
<evidence type="ECO:0008006" key="3">
    <source>
        <dbReference type="Google" id="ProtNLM"/>
    </source>
</evidence>
<organism evidence="1 2">
    <name type="scientific">Paenibacillus curdlanolyticus YK9</name>
    <dbReference type="NCBI Taxonomy" id="717606"/>
    <lineage>
        <taxon>Bacteria</taxon>
        <taxon>Bacillati</taxon>
        <taxon>Bacillota</taxon>
        <taxon>Bacilli</taxon>
        <taxon>Bacillales</taxon>
        <taxon>Paenibacillaceae</taxon>
        <taxon>Paenibacillus</taxon>
    </lineage>
</organism>
<dbReference type="STRING" id="717606.PaecuDRAFT_3285"/>
<dbReference type="eggNOG" id="ENOG502Z8XG">
    <property type="taxonomic scope" value="Bacteria"/>
</dbReference>
<accession>E0IC96</accession>
<keyword evidence="2" id="KW-1185">Reference proteome</keyword>
<dbReference type="AlphaFoldDB" id="E0IC96"/>